<dbReference type="InterPro" id="IPR003772">
    <property type="entry name" value="YceD"/>
</dbReference>
<keyword evidence="4" id="KW-1185">Reference proteome</keyword>
<dbReference type="STRING" id="54915.ADS79_12550"/>
<dbReference type="PANTHER" id="PTHR34374">
    <property type="entry name" value="LARGE RIBOSOMAL RNA SUBUNIT ACCUMULATION PROTEIN YCED HOMOLOG 1, CHLOROPLASTIC"/>
    <property type="match status" value="1"/>
</dbReference>
<evidence type="ECO:0000313" key="1">
    <source>
        <dbReference type="EMBL" id="GED70298.1"/>
    </source>
</evidence>
<dbReference type="PATRIC" id="fig|54915.3.peg.1493"/>
<dbReference type="OrthoDB" id="9790372at2"/>
<dbReference type="AlphaFoldDB" id="A0A0K9YVF2"/>
<reference evidence="2" key="2">
    <citation type="submission" date="2015-07" db="EMBL/GenBank/DDBJ databases">
        <title>MeaNS - Measles Nucleotide Surveillance Program.</title>
        <authorList>
            <person name="Tran T."/>
            <person name="Druce J."/>
        </authorList>
    </citation>
    <scope>NUCLEOTIDE SEQUENCE</scope>
    <source>
        <strain evidence="2">DSM 9887</strain>
    </source>
</reference>
<organism evidence="2 3">
    <name type="scientific">Brevibacillus reuszeri</name>
    <dbReference type="NCBI Taxonomy" id="54915"/>
    <lineage>
        <taxon>Bacteria</taxon>
        <taxon>Bacillati</taxon>
        <taxon>Bacillota</taxon>
        <taxon>Bacilli</taxon>
        <taxon>Bacillales</taxon>
        <taxon>Paenibacillaceae</taxon>
        <taxon>Brevibacillus</taxon>
    </lineage>
</organism>
<reference evidence="3" key="1">
    <citation type="submission" date="2015-07" db="EMBL/GenBank/DDBJ databases">
        <title>Genome sequencing project for genomic taxonomy and phylogenomics of Bacillus-like bacteria.</title>
        <authorList>
            <person name="Liu B."/>
            <person name="Wang J."/>
            <person name="Zhu Y."/>
            <person name="Liu G."/>
            <person name="Chen Q."/>
            <person name="Chen Z."/>
            <person name="Lan J."/>
            <person name="Che J."/>
            <person name="Ge C."/>
            <person name="Shi H."/>
            <person name="Pan Z."/>
            <person name="Liu X."/>
        </authorList>
    </citation>
    <scope>NUCLEOTIDE SEQUENCE [LARGE SCALE GENOMIC DNA]</scope>
    <source>
        <strain evidence="3">DSM 9887</strain>
    </source>
</reference>
<proteinExistence type="predicted"/>
<dbReference type="Pfam" id="PF02620">
    <property type="entry name" value="YceD"/>
    <property type="match status" value="1"/>
</dbReference>
<dbReference type="PANTHER" id="PTHR34374:SF1">
    <property type="entry name" value="LARGE RIBOSOMAL RNA SUBUNIT ACCUMULATION PROTEIN YCED HOMOLOG 1, CHLOROPLASTIC"/>
    <property type="match status" value="1"/>
</dbReference>
<evidence type="ECO:0000313" key="3">
    <source>
        <dbReference type="Proteomes" id="UP000036834"/>
    </source>
</evidence>
<evidence type="ECO:0000313" key="4">
    <source>
        <dbReference type="Proteomes" id="UP000319578"/>
    </source>
</evidence>
<dbReference type="GO" id="GO:0003677">
    <property type="term" value="F:DNA binding"/>
    <property type="evidence" value="ECO:0007669"/>
    <property type="project" value="UniProtKB-KW"/>
</dbReference>
<evidence type="ECO:0000313" key="2">
    <source>
        <dbReference type="EMBL" id="KNB72673.1"/>
    </source>
</evidence>
<comment type="caution">
    <text evidence="2">The sequence shown here is derived from an EMBL/GenBank/DDBJ whole genome shotgun (WGS) entry which is preliminary data.</text>
</comment>
<sequence>MNIKLADLERRNGEPLPFKATLDEVDLKSRHHEIRGMTPVEAEGEAVQLGNLYYVTGKMKADVNFICARCLNPFTHHASVSFSETFAPEDDPILGEDEDSDILPLEGDEIELDALLQEDFLLAMPTFPLCEDDCKGLCPTCGVNRNEVSCSCTNERIDPRLAGLADFFKDSK</sequence>
<dbReference type="RefSeq" id="WP_049738722.1">
    <property type="nucleotide sequence ID" value="NZ_BJON01000015.1"/>
</dbReference>
<dbReference type="Proteomes" id="UP000036834">
    <property type="component" value="Unassembled WGS sequence"/>
</dbReference>
<dbReference type="EMBL" id="BJON01000015">
    <property type="protein sequence ID" value="GED70298.1"/>
    <property type="molecule type" value="Genomic_DNA"/>
</dbReference>
<accession>A0A0K9YVF2</accession>
<reference evidence="1 4" key="3">
    <citation type="submission" date="2019-06" db="EMBL/GenBank/DDBJ databases">
        <title>Whole genome shotgun sequence of Brevibacillus reuszeri NBRC 15719.</title>
        <authorList>
            <person name="Hosoyama A."/>
            <person name="Uohara A."/>
            <person name="Ohji S."/>
            <person name="Ichikawa N."/>
        </authorList>
    </citation>
    <scope>NUCLEOTIDE SEQUENCE [LARGE SCALE GENOMIC DNA]</scope>
    <source>
        <strain evidence="1 4">NBRC 15719</strain>
    </source>
</reference>
<name>A0A0K9YVF2_9BACL</name>
<protein>
    <submittedName>
        <fullName evidence="2">DNA-binding protein</fullName>
    </submittedName>
</protein>
<dbReference type="EMBL" id="LGIQ01000007">
    <property type="protein sequence ID" value="KNB72673.1"/>
    <property type="molecule type" value="Genomic_DNA"/>
</dbReference>
<keyword evidence="2" id="KW-0238">DNA-binding</keyword>
<gene>
    <name evidence="2" type="ORF">ADS79_12550</name>
    <name evidence="1" type="ORF">BRE01_40000</name>
</gene>
<dbReference type="Proteomes" id="UP000319578">
    <property type="component" value="Unassembled WGS sequence"/>
</dbReference>